<dbReference type="GeneID" id="103505521"/>
<evidence type="ECO:0000256" key="5">
    <source>
        <dbReference type="ARBA" id="ARBA00022833"/>
    </source>
</evidence>
<feature type="domain" description="C2H2-type" evidence="10">
    <location>
        <begin position="573"/>
        <end position="596"/>
    </location>
</feature>
<dbReference type="GO" id="GO:0008270">
    <property type="term" value="F:zinc ion binding"/>
    <property type="evidence" value="ECO:0007669"/>
    <property type="project" value="UniProtKB-KW"/>
</dbReference>
<proteinExistence type="predicted"/>
<dbReference type="InterPro" id="IPR036236">
    <property type="entry name" value="Znf_C2H2_sf"/>
</dbReference>
<protein>
    <submittedName>
        <fullName evidence="12">Zinc finger protein 675-like isoform X3</fullName>
    </submittedName>
</protein>
<feature type="domain" description="C2H2-type" evidence="10">
    <location>
        <begin position="433"/>
        <end position="460"/>
    </location>
</feature>
<dbReference type="GO" id="GO:0000122">
    <property type="term" value="P:negative regulation of transcription by RNA polymerase II"/>
    <property type="evidence" value="ECO:0007669"/>
    <property type="project" value="UniProtKB-ARBA"/>
</dbReference>
<dbReference type="PROSITE" id="PS50157">
    <property type="entry name" value="ZINC_FINGER_C2H2_2"/>
    <property type="match status" value="8"/>
</dbReference>
<feature type="compositionally biased region" description="Basic residues" evidence="9">
    <location>
        <begin position="413"/>
        <end position="423"/>
    </location>
</feature>
<dbReference type="PaxDb" id="121845-A0A1S4E6X3"/>
<feature type="compositionally biased region" description="Acidic residues" evidence="9">
    <location>
        <begin position="180"/>
        <end position="193"/>
    </location>
</feature>
<evidence type="ECO:0000256" key="1">
    <source>
        <dbReference type="ARBA" id="ARBA00004123"/>
    </source>
</evidence>
<feature type="compositionally biased region" description="Basic and acidic residues" evidence="9">
    <location>
        <begin position="399"/>
        <end position="412"/>
    </location>
</feature>
<gene>
    <name evidence="12" type="primary">LOC103505521</name>
</gene>
<feature type="domain" description="C2H2-type" evidence="10">
    <location>
        <begin position="242"/>
        <end position="270"/>
    </location>
</feature>
<keyword evidence="3" id="KW-0677">Repeat</keyword>
<dbReference type="OMA" id="CESKLVE"/>
<dbReference type="FunFam" id="3.30.160.60:FF:001465">
    <property type="entry name" value="Zinc finger protein 560"/>
    <property type="match status" value="1"/>
</dbReference>
<feature type="domain" description="C2H2-type" evidence="10">
    <location>
        <begin position="489"/>
        <end position="516"/>
    </location>
</feature>
<dbReference type="AlphaFoldDB" id="A0A1S4E6X3"/>
<feature type="compositionally biased region" description="Acidic residues" evidence="9">
    <location>
        <begin position="336"/>
        <end position="345"/>
    </location>
</feature>
<dbReference type="SUPFAM" id="SSF57667">
    <property type="entry name" value="beta-beta-alpha zinc fingers"/>
    <property type="match status" value="4"/>
</dbReference>
<feature type="region of interest" description="Disordered" evidence="9">
    <location>
        <begin position="595"/>
        <end position="631"/>
    </location>
</feature>
<evidence type="ECO:0000256" key="4">
    <source>
        <dbReference type="ARBA" id="ARBA00022771"/>
    </source>
</evidence>
<keyword evidence="11" id="KW-1185">Reference proteome</keyword>
<feature type="compositionally biased region" description="Polar residues" evidence="9">
    <location>
        <begin position="603"/>
        <end position="614"/>
    </location>
</feature>
<dbReference type="PROSITE" id="PS00028">
    <property type="entry name" value="ZINC_FINGER_C2H2_1"/>
    <property type="match status" value="8"/>
</dbReference>
<dbReference type="SMART" id="SM00355">
    <property type="entry name" value="ZnF_C2H2"/>
    <property type="match status" value="8"/>
</dbReference>
<feature type="domain" description="C2H2-type" evidence="10">
    <location>
        <begin position="461"/>
        <end position="488"/>
    </location>
</feature>
<dbReference type="InterPro" id="IPR050888">
    <property type="entry name" value="ZnF_C2H2-type_TF"/>
</dbReference>
<keyword evidence="6" id="KW-0238">DNA-binding</keyword>
<feature type="domain" description="C2H2-type" evidence="10">
    <location>
        <begin position="517"/>
        <end position="544"/>
    </location>
</feature>
<keyword evidence="2" id="KW-0479">Metal-binding</keyword>
<dbReference type="STRING" id="121845.A0A1S4E6X3"/>
<feature type="compositionally biased region" description="Basic and acidic residues" evidence="9">
    <location>
        <begin position="357"/>
        <end position="377"/>
    </location>
</feature>
<dbReference type="GO" id="GO:0003677">
    <property type="term" value="F:DNA binding"/>
    <property type="evidence" value="ECO:0007669"/>
    <property type="project" value="UniProtKB-KW"/>
</dbReference>
<evidence type="ECO:0000313" key="12">
    <source>
        <dbReference type="RefSeq" id="XP_017297956.1"/>
    </source>
</evidence>
<evidence type="ECO:0000256" key="9">
    <source>
        <dbReference type="SAM" id="MobiDB-lite"/>
    </source>
</evidence>
<dbReference type="PANTHER" id="PTHR24406">
    <property type="entry name" value="TRANSCRIPTIONAL REPRESSOR CTCFL-RELATED"/>
    <property type="match status" value="1"/>
</dbReference>
<keyword evidence="5" id="KW-0862">Zinc</keyword>
<organism evidence="11 12">
    <name type="scientific">Diaphorina citri</name>
    <name type="common">Asian citrus psyllid</name>
    <dbReference type="NCBI Taxonomy" id="121845"/>
    <lineage>
        <taxon>Eukaryota</taxon>
        <taxon>Metazoa</taxon>
        <taxon>Ecdysozoa</taxon>
        <taxon>Arthropoda</taxon>
        <taxon>Hexapoda</taxon>
        <taxon>Insecta</taxon>
        <taxon>Pterygota</taxon>
        <taxon>Neoptera</taxon>
        <taxon>Paraneoptera</taxon>
        <taxon>Hemiptera</taxon>
        <taxon>Sternorrhyncha</taxon>
        <taxon>Psylloidea</taxon>
        <taxon>Psyllidae</taxon>
        <taxon>Diaphorininae</taxon>
        <taxon>Diaphorina</taxon>
    </lineage>
</organism>
<dbReference type="GO" id="GO:0005634">
    <property type="term" value="C:nucleus"/>
    <property type="evidence" value="ECO:0007669"/>
    <property type="project" value="UniProtKB-SubCell"/>
</dbReference>
<feature type="domain" description="C2H2-type" evidence="10">
    <location>
        <begin position="545"/>
        <end position="572"/>
    </location>
</feature>
<feature type="domain" description="C2H2-type" evidence="10">
    <location>
        <begin position="271"/>
        <end position="299"/>
    </location>
</feature>
<comment type="subcellular location">
    <subcellularLocation>
        <location evidence="1">Nucleus</location>
    </subcellularLocation>
</comment>
<keyword evidence="7" id="KW-0539">Nucleus</keyword>
<feature type="region of interest" description="Disordered" evidence="9">
    <location>
        <begin position="168"/>
        <end position="223"/>
    </location>
</feature>
<evidence type="ECO:0000256" key="3">
    <source>
        <dbReference type="ARBA" id="ARBA00022737"/>
    </source>
</evidence>
<evidence type="ECO:0000313" key="11">
    <source>
        <dbReference type="Proteomes" id="UP000079169"/>
    </source>
</evidence>
<dbReference type="Proteomes" id="UP000079169">
    <property type="component" value="Unplaced"/>
</dbReference>
<dbReference type="Pfam" id="PF13912">
    <property type="entry name" value="zf-C2H2_6"/>
    <property type="match status" value="1"/>
</dbReference>
<dbReference type="InterPro" id="IPR013087">
    <property type="entry name" value="Znf_C2H2_type"/>
</dbReference>
<feature type="compositionally biased region" description="Low complexity" evidence="9">
    <location>
        <begin position="378"/>
        <end position="387"/>
    </location>
</feature>
<dbReference type="RefSeq" id="XP_017297956.1">
    <property type="nucleotide sequence ID" value="XM_017442467.2"/>
</dbReference>
<evidence type="ECO:0000256" key="7">
    <source>
        <dbReference type="ARBA" id="ARBA00023242"/>
    </source>
</evidence>
<name>A0A1S4E6X3_DIACI</name>
<dbReference type="Gene3D" id="3.30.160.60">
    <property type="entry name" value="Classic Zinc Finger"/>
    <property type="match status" value="7"/>
</dbReference>
<evidence type="ECO:0000256" key="8">
    <source>
        <dbReference type="PROSITE-ProRule" id="PRU00042"/>
    </source>
</evidence>
<feature type="region of interest" description="Disordered" evidence="9">
    <location>
        <begin position="326"/>
        <end position="426"/>
    </location>
</feature>
<reference evidence="12" key="1">
    <citation type="submission" date="2025-08" db="UniProtKB">
        <authorList>
            <consortium name="RefSeq"/>
        </authorList>
    </citation>
    <scope>IDENTIFICATION</scope>
</reference>
<sequence>MRDNRQPSLSTLKMELSQEMQPQMGLLGMKCFVCDYQLHQEVSFNVFSTALPKSGVLLSYSLNKVLKTKYQASDTLRNTVLCNVCFNLFDDLEVAEEQCRRLRITLISGYRKTCELYGQLVEDTTCGVACQTDVPADDLLLNVKEEVIPVKLKQKRVKRAKTKMKRKLRECRSNETSSELSEEEEEDCDEEKDNDNLEALVDYSNPVKPEPDIASDDPADKPTRVECKNTKKKLLSTSEYKFKCDQCTRKFRRPGELKNHVLVNHFGKNPNQCTFCEKKLNSRKGLYVHLKQVHNVECSLRRELVSNITLDEDIKEAALLVAKTIKPKESEQSSQSEDEGMEEGGQDSSGSEWTEETESRKKERTSNFKTLRKEKENLGSQSNNSSTNGGGDKIEDEQEREKTAGEGDQNPKDRKKKVRRSRVGAREGMPLIHECPTCGKKWRTRSELNKHTKTHSDLRPFVCEICGQGYRTKTHLLVHVGMHNGIHPFTCHFCNKSFTQKTGLERHLTIHNNEKKHQCHLCGRCFNSPTTLTQHKIVHTGERRFKCDICGQALTTKPKLNDHMLLHTGEKPHECNVCGARFAKKWNMQVHKQKVHGPDVRGTTESQLGMQVSSGGEKKDRAVTKQKFWQK</sequence>
<dbReference type="Pfam" id="PF00096">
    <property type="entry name" value="zf-C2H2"/>
    <property type="match status" value="6"/>
</dbReference>
<dbReference type="FunFam" id="3.30.160.60:FF:000100">
    <property type="entry name" value="Zinc finger 45-like"/>
    <property type="match status" value="2"/>
</dbReference>
<evidence type="ECO:0000259" key="10">
    <source>
        <dbReference type="PROSITE" id="PS50157"/>
    </source>
</evidence>
<keyword evidence="4 8" id="KW-0863">Zinc-finger</keyword>
<evidence type="ECO:0000256" key="6">
    <source>
        <dbReference type="ARBA" id="ARBA00023125"/>
    </source>
</evidence>
<evidence type="ECO:0000256" key="2">
    <source>
        <dbReference type="ARBA" id="ARBA00022723"/>
    </source>
</evidence>
<accession>A0A1S4E6X3</accession>